<comment type="caution">
    <text evidence="1">The sequence shown here is derived from an EMBL/GenBank/DDBJ whole genome shotgun (WGS) entry which is preliminary data.</text>
</comment>
<protein>
    <submittedName>
        <fullName evidence="1">Uncharacterized protein</fullName>
    </submittedName>
</protein>
<sequence>MSDFLSFRLLLDLVRMPRWLAGPGSDGLRHGAGRVWRWGGGEISLVEPLLATNLLFRDGPVPLADQASRWALTGLGAALWLLAGGRDRLHRSRDARRAGIR</sequence>
<keyword evidence="2" id="KW-1185">Reference proteome</keyword>
<evidence type="ECO:0000313" key="1">
    <source>
        <dbReference type="EMBL" id="GAA2908674.1"/>
    </source>
</evidence>
<proteinExistence type="predicted"/>
<gene>
    <name evidence="1" type="ORF">GCM10020221_00990</name>
</gene>
<name>A0ABN3WBR7_STRTU</name>
<organism evidence="1 2">
    <name type="scientific">Streptomyces thioluteus</name>
    <dbReference type="NCBI Taxonomy" id="66431"/>
    <lineage>
        <taxon>Bacteria</taxon>
        <taxon>Bacillati</taxon>
        <taxon>Actinomycetota</taxon>
        <taxon>Actinomycetes</taxon>
        <taxon>Kitasatosporales</taxon>
        <taxon>Streptomycetaceae</taxon>
        <taxon>Streptomyces</taxon>
    </lineage>
</organism>
<accession>A0ABN3WBR7</accession>
<dbReference type="EMBL" id="BAAAXZ010000002">
    <property type="protein sequence ID" value="GAA2908674.1"/>
    <property type="molecule type" value="Genomic_DNA"/>
</dbReference>
<reference evidence="1 2" key="1">
    <citation type="journal article" date="2019" name="Int. J. Syst. Evol. Microbiol.">
        <title>The Global Catalogue of Microorganisms (GCM) 10K type strain sequencing project: providing services to taxonomists for standard genome sequencing and annotation.</title>
        <authorList>
            <consortium name="The Broad Institute Genomics Platform"/>
            <consortium name="The Broad Institute Genome Sequencing Center for Infectious Disease"/>
            <person name="Wu L."/>
            <person name="Ma J."/>
        </authorList>
    </citation>
    <scope>NUCLEOTIDE SEQUENCE [LARGE SCALE GENOMIC DNA]</scope>
    <source>
        <strain evidence="1 2">JCM 4087</strain>
    </source>
</reference>
<evidence type="ECO:0000313" key="2">
    <source>
        <dbReference type="Proteomes" id="UP001501102"/>
    </source>
</evidence>
<dbReference type="Proteomes" id="UP001501102">
    <property type="component" value="Unassembled WGS sequence"/>
</dbReference>